<reference evidence="2 3" key="1">
    <citation type="submission" date="2020-07" db="EMBL/GenBank/DDBJ databases">
        <title>Comparative genomics of pyrophilous fungi reveals a link between fire events and developmental genes.</title>
        <authorList>
            <consortium name="DOE Joint Genome Institute"/>
            <person name="Steindorff A.S."/>
            <person name="Carver A."/>
            <person name="Calhoun S."/>
            <person name="Stillman K."/>
            <person name="Liu H."/>
            <person name="Lipzen A."/>
            <person name="Pangilinan J."/>
            <person name="Labutti K."/>
            <person name="Bruns T.D."/>
            <person name="Grigoriev I.V."/>
        </authorList>
    </citation>
    <scope>NUCLEOTIDE SEQUENCE [LARGE SCALE GENOMIC DNA]</scope>
    <source>
        <strain evidence="2 3">CBS 144469</strain>
    </source>
</reference>
<protein>
    <submittedName>
        <fullName evidence="2">Uncharacterized protein</fullName>
    </submittedName>
</protein>
<evidence type="ECO:0000256" key="1">
    <source>
        <dbReference type="SAM" id="MobiDB-lite"/>
    </source>
</evidence>
<name>A0A8H6M7I9_9AGAR</name>
<feature type="region of interest" description="Disordered" evidence="1">
    <location>
        <begin position="141"/>
        <end position="163"/>
    </location>
</feature>
<evidence type="ECO:0000313" key="3">
    <source>
        <dbReference type="Proteomes" id="UP000521943"/>
    </source>
</evidence>
<keyword evidence="3" id="KW-1185">Reference proteome</keyword>
<dbReference type="AlphaFoldDB" id="A0A8H6M7I9"/>
<organism evidence="2 3">
    <name type="scientific">Ephemerocybe angulata</name>
    <dbReference type="NCBI Taxonomy" id="980116"/>
    <lineage>
        <taxon>Eukaryota</taxon>
        <taxon>Fungi</taxon>
        <taxon>Dikarya</taxon>
        <taxon>Basidiomycota</taxon>
        <taxon>Agaricomycotina</taxon>
        <taxon>Agaricomycetes</taxon>
        <taxon>Agaricomycetidae</taxon>
        <taxon>Agaricales</taxon>
        <taxon>Agaricineae</taxon>
        <taxon>Psathyrellaceae</taxon>
        <taxon>Ephemerocybe</taxon>
    </lineage>
</organism>
<dbReference type="Proteomes" id="UP000521943">
    <property type="component" value="Unassembled WGS sequence"/>
</dbReference>
<gene>
    <name evidence="2" type="ORF">DFP72DRAFT_1168070</name>
</gene>
<evidence type="ECO:0000313" key="2">
    <source>
        <dbReference type="EMBL" id="KAF6757745.1"/>
    </source>
</evidence>
<proteinExistence type="predicted"/>
<comment type="caution">
    <text evidence="2">The sequence shown here is derived from an EMBL/GenBank/DDBJ whole genome shotgun (WGS) entry which is preliminary data.</text>
</comment>
<accession>A0A8H6M7I9</accession>
<sequence>MSTIPSTLKKKSSLNAPFLPDTIIACLLPQGCIVEIPRRRVMLALVSPEFTQEVLSSDLPITIEGCLQETLECLLKIIMAPERATDDYVVPKLSFLELRAALNLADRWKMTAVKSIIQDSLMALHREEHIEAMEWAEGPIQRRRRRDEDDEEASKRLTKRRRH</sequence>
<dbReference type="OrthoDB" id="10292277at2759"/>
<dbReference type="EMBL" id="JACGCI010000021">
    <property type="protein sequence ID" value="KAF6757745.1"/>
    <property type="molecule type" value="Genomic_DNA"/>
</dbReference>